<evidence type="ECO:0000313" key="2">
    <source>
        <dbReference type="EMBL" id="NNJ25533.1"/>
    </source>
</evidence>
<keyword evidence="3" id="KW-1185">Reference proteome</keyword>
<dbReference type="Proteomes" id="UP000609651">
    <property type="component" value="Unassembled WGS sequence"/>
</dbReference>
<evidence type="ECO:0008006" key="4">
    <source>
        <dbReference type="Google" id="ProtNLM"/>
    </source>
</evidence>
<name>A0ABX1VCN4_9PLAN</name>
<comment type="caution">
    <text evidence="2">The sequence shown here is derived from an EMBL/GenBank/DDBJ whole genome shotgun (WGS) entry which is preliminary data.</text>
</comment>
<sequence>MDGTAIHLPHGLSVIPPRPTPSRPAATDSRRNRLRAVRRTALGGILAVAGLAATGVDALADTPARSPLVAPRPVVRVTISSPVPHPLAVERRMGDFLEPARDASAKPDNLGAPEALLSLVGRTGPALASPQRVDPATADNPTAVVEPTRLADPGRVSVRRIELAPPVERSEVVPGPAGEEARIVLGDAPTDSLGARRIAGELKAVPSTAVDAADVIDGPAVPGDPLAMDVPEQELVVKPVDPLATACDEAIRIASARLLTGESRNARSNSPWQIGHGLMALREDYVLIADGRQVRALDWIASGPKFKNEPWFVRGRFGPKAHEYSGTMYDFEGHPNQILAFLAMSDLPQDFVLRDGDGRPFTIAEWIETAKREVRINRTEEVTWTLWAFSVYLDSDAQWVNARREGWSMSRLVEEELKSDPTKHACGGTHGLYALASARNARLQEGNRLRGQWLLAHEKVSRYTALARSLQNPDGSFSDKYFQGRSHQRDLVTRIGSSGHTLEFLMMALPQSELDSAWVRAGVGRVATDLLAGRNAEVGGKAVGGMYHAVHALKLYRERTGEDFTPVRLQTAEGPRRVIR</sequence>
<proteinExistence type="predicted"/>
<feature type="region of interest" description="Disordered" evidence="1">
    <location>
        <begin position="1"/>
        <end position="31"/>
    </location>
</feature>
<evidence type="ECO:0000313" key="3">
    <source>
        <dbReference type="Proteomes" id="UP000609651"/>
    </source>
</evidence>
<reference evidence="2 3" key="1">
    <citation type="journal article" date="2020" name="Syst. Appl. Microbiol.">
        <title>Alienimonas chondri sp. nov., a novel planctomycete isolated from the biofilm of the red alga Chondrus crispus.</title>
        <authorList>
            <person name="Vitorino I."/>
            <person name="Albuquerque L."/>
            <person name="Wiegand S."/>
            <person name="Kallscheuer N."/>
            <person name="da Costa M.S."/>
            <person name="Lobo-da-Cunha A."/>
            <person name="Jogler C."/>
            <person name="Lage O.M."/>
        </authorList>
    </citation>
    <scope>NUCLEOTIDE SEQUENCE [LARGE SCALE GENOMIC DNA]</scope>
    <source>
        <strain evidence="2 3">LzC2</strain>
    </source>
</reference>
<organism evidence="2 3">
    <name type="scientific">Alienimonas chondri</name>
    <dbReference type="NCBI Taxonomy" id="2681879"/>
    <lineage>
        <taxon>Bacteria</taxon>
        <taxon>Pseudomonadati</taxon>
        <taxon>Planctomycetota</taxon>
        <taxon>Planctomycetia</taxon>
        <taxon>Planctomycetales</taxon>
        <taxon>Planctomycetaceae</taxon>
        <taxon>Alienimonas</taxon>
    </lineage>
</organism>
<accession>A0ABX1VCN4</accession>
<gene>
    <name evidence="2" type="ORF">LzC2_16040</name>
</gene>
<dbReference type="EMBL" id="WTPX01000040">
    <property type="protein sequence ID" value="NNJ25533.1"/>
    <property type="molecule type" value="Genomic_DNA"/>
</dbReference>
<evidence type="ECO:0000256" key="1">
    <source>
        <dbReference type="SAM" id="MobiDB-lite"/>
    </source>
</evidence>
<protein>
    <recommendedName>
        <fullName evidence="4">Alginate lyase domain-containing protein</fullName>
    </recommendedName>
</protein>